<organism evidence="3 4">
    <name type="scientific">Bipolaris victoriae (strain FI3)</name>
    <name type="common">Victoria blight of oats agent</name>
    <name type="synonym">Cochliobolus victoriae</name>
    <dbReference type="NCBI Taxonomy" id="930091"/>
    <lineage>
        <taxon>Eukaryota</taxon>
        <taxon>Fungi</taxon>
        <taxon>Dikarya</taxon>
        <taxon>Ascomycota</taxon>
        <taxon>Pezizomycotina</taxon>
        <taxon>Dothideomycetes</taxon>
        <taxon>Pleosporomycetidae</taxon>
        <taxon>Pleosporales</taxon>
        <taxon>Pleosporineae</taxon>
        <taxon>Pleosporaceae</taxon>
        <taxon>Bipolaris</taxon>
    </lineage>
</organism>
<keyword evidence="2" id="KW-0732">Signal</keyword>
<evidence type="ECO:0000256" key="2">
    <source>
        <dbReference type="SAM" id="SignalP"/>
    </source>
</evidence>
<evidence type="ECO:0008006" key="5">
    <source>
        <dbReference type="Google" id="ProtNLM"/>
    </source>
</evidence>
<dbReference type="Proteomes" id="UP000054337">
    <property type="component" value="Unassembled WGS sequence"/>
</dbReference>
<dbReference type="EMBL" id="KI968737">
    <property type="protein sequence ID" value="EUN26650.1"/>
    <property type="molecule type" value="Genomic_DNA"/>
</dbReference>
<accession>W7EL64</accession>
<evidence type="ECO:0000313" key="3">
    <source>
        <dbReference type="EMBL" id="EUN26650.1"/>
    </source>
</evidence>
<dbReference type="HOGENOM" id="CLU_1686393_0_0_1"/>
<reference evidence="3 4" key="1">
    <citation type="journal article" date="2013" name="PLoS Genet.">
        <title>Comparative genome structure, secondary metabolite, and effector coding capacity across Cochliobolus pathogens.</title>
        <authorList>
            <person name="Condon B.J."/>
            <person name="Leng Y."/>
            <person name="Wu D."/>
            <person name="Bushley K.E."/>
            <person name="Ohm R.A."/>
            <person name="Otillar R."/>
            <person name="Martin J."/>
            <person name="Schackwitz W."/>
            <person name="Grimwood J."/>
            <person name="MohdZainudin N."/>
            <person name="Xue C."/>
            <person name="Wang R."/>
            <person name="Manning V.A."/>
            <person name="Dhillon B."/>
            <person name="Tu Z.J."/>
            <person name="Steffenson B.J."/>
            <person name="Salamov A."/>
            <person name="Sun H."/>
            <person name="Lowry S."/>
            <person name="LaButti K."/>
            <person name="Han J."/>
            <person name="Copeland A."/>
            <person name="Lindquist E."/>
            <person name="Barry K."/>
            <person name="Schmutz J."/>
            <person name="Baker S.E."/>
            <person name="Ciuffetti L.M."/>
            <person name="Grigoriev I.V."/>
            <person name="Zhong S."/>
            <person name="Turgeon B.G."/>
        </authorList>
    </citation>
    <scope>NUCLEOTIDE SEQUENCE [LARGE SCALE GENOMIC DNA]</scope>
    <source>
        <strain evidence="3 4">FI3</strain>
    </source>
</reference>
<name>W7EL64_BIPV3</name>
<proteinExistence type="predicted"/>
<gene>
    <name evidence="3" type="ORF">COCVIDRAFT_16311</name>
</gene>
<dbReference type="AlphaFoldDB" id="W7EL64"/>
<feature type="chain" id="PRO_5004891933" description="Hydrophobin" evidence="2">
    <location>
        <begin position="20"/>
        <end position="175"/>
    </location>
</feature>
<sequence length="175" mass="19730">MRFALFTTVAFLGLNTTATIVPRRGETSKRNTNVCPGADYPRCCETNDDGVVVACIYPGNVGSMEDFKNACKYMNKKDQEEGKRRHGHKHSKERRKHRKDKEEEEGEEGEEGHERGEGHEHEKEEEEEGKEYRQGKQPMCCRSSDKQIVPDVGGLFGRAVTDNDCSDLAGQHGNI</sequence>
<dbReference type="GeneID" id="26251799"/>
<feature type="region of interest" description="Disordered" evidence="1">
    <location>
        <begin position="77"/>
        <end position="145"/>
    </location>
</feature>
<evidence type="ECO:0000313" key="4">
    <source>
        <dbReference type="Proteomes" id="UP000054337"/>
    </source>
</evidence>
<evidence type="ECO:0000256" key="1">
    <source>
        <dbReference type="SAM" id="MobiDB-lite"/>
    </source>
</evidence>
<feature type="signal peptide" evidence="2">
    <location>
        <begin position="1"/>
        <end position="19"/>
    </location>
</feature>
<feature type="compositionally biased region" description="Basic and acidic residues" evidence="1">
    <location>
        <begin position="112"/>
        <end position="122"/>
    </location>
</feature>
<dbReference type="OrthoDB" id="3694879at2759"/>
<feature type="compositionally biased region" description="Basic residues" evidence="1">
    <location>
        <begin position="84"/>
        <end position="99"/>
    </location>
</feature>
<keyword evidence="4" id="KW-1185">Reference proteome</keyword>
<dbReference type="RefSeq" id="XP_014556198.1">
    <property type="nucleotide sequence ID" value="XM_014700712.1"/>
</dbReference>
<protein>
    <recommendedName>
        <fullName evidence="5">Hydrophobin</fullName>
    </recommendedName>
</protein>
<feature type="compositionally biased region" description="Acidic residues" evidence="1">
    <location>
        <begin position="102"/>
        <end position="111"/>
    </location>
</feature>